<accession>E1F9E7</accession>
<sequence>MAPQCNDSLAEAGLLRCTLHHPLGLEALHPVVYDTGLLLEREKQNLLRMQTARDLMEQINVHTRPQESCFFHRVTTLNKDALCQALHLETRERQKTMQELDEHISHHAHTELREYKHQREYRRKVCNPPVYSWPIPETHRGRPLNKLSTFPLFVYGTTVSPASGLLE</sequence>
<dbReference type="OMA" id="MEQISVH"/>
<dbReference type="AlphaFoldDB" id="E1F9E7"/>
<dbReference type="Proteomes" id="UP000008974">
    <property type="component" value="Unassembled WGS sequence"/>
</dbReference>
<comment type="caution">
    <text evidence="1">The sequence shown here is derived from an EMBL/GenBank/DDBJ whole genome shotgun (WGS) entry which is preliminary data.</text>
</comment>
<dbReference type="OrthoDB" id="10253417at2759"/>
<name>E1F9E7_GIAIA</name>
<gene>
    <name evidence="1" type="ORF">GLP15_3828</name>
</gene>
<evidence type="ECO:0000313" key="1">
    <source>
        <dbReference type="EMBL" id="EFO60910.1"/>
    </source>
</evidence>
<dbReference type="VEuPathDB" id="GiardiaDB:GLP15_3828"/>
<organism evidence="1 2">
    <name type="scientific">Giardia intestinalis (strain P15)</name>
    <name type="common">Giardia lamblia</name>
    <dbReference type="NCBI Taxonomy" id="658858"/>
    <lineage>
        <taxon>Eukaryota</taxon>
        <taxon>Metamonada</taxon>
        <taxon>Diplomonadida</taxon>
        <taxon>Hexamitidae</taxon>
        <taxon>Giardiinae</taxon>
        <taxon>Giardia</taxon>
    </lineage>
</organism>
<protein>
    <submittedName>
        <fullName evidence="1">Uncharacterized protein</fullName>
    </submittedName>
</protein>
<dbReference type="EMBL" id="ACVC01000535">
    <property type="protein sequence ID" value="EFO60910.1"/>
    <property type="molecule type" value="Genomic_DNA"/>
</dbReference>
<proteinExistence type="predicted"/>
<reference evidence="1 2" key="1">
    <citation type="journal article" date="2010" name="BMC Genomics">
        <title>Genome analysis and comparative genomics of a Giardia intestinalis assemblage E isolate.</title>
        <authorList>
            <person name="Jerlstrom-Hultqvist J."/>
            <person name="Franzen O."/>
            <person name="Ankarklev J."/>
            <person name="Xu F."/>
            <person name="Nohynkova E."/>
            <person name="Andersson J.O."/>
            <person name="Svard S.G."/>
            <person name="Andersson B."/>
        </authorList>
    </citation>
    <scope>NUCLEOTIDE SEQUENCE [LARGE SCALE GENOMIC DNA]</scope>
    <source>
        <strain evidence="1 2">P15</strain>
    </source>
</reference>
<evidence type="ECO:0000313" key="2">
    <source>
        <dbReference type="Proteomes" id="UP000008974"/>
    </source>
</evidence>